<dbReference type="InterPro" id="IPR036390">
    <property type="entry name" value="WH_DNA-bd_sf"/>
</dbReference>
<evidence type="ECO:0000256" key="3">
    <source>
        <dbReference type="ARBA" id="ARBA00023163"/>
    </source>
</evidence>
<protein>
    <submittedName>
        <fullName evidence="6">DNA-binding IclR family transcriptional regulator</fullName>
    </submittedName>
</protein>
<dbReference type="SUPFAM" id="SSF46785">
    <property type="entry name" value="Winged helix' DNA-binding domain"/>
    <property type="match status" value="1"/>
</dbReference>
<dbReference type="RefSeq" id="WP_210000767.1">
    <property type="nucleotide sequence ID" value="NZ_BAAAJY010000001.1"/>
</dbReference>
<name>A0ABS4XHT3_9MICC</name>
<dbReference type="InterPro" id="IPR029016">
    <property type="entry name" value="GAF-like_dom_sf"/>
</dbReference>
<dbReference type="InterPro" id="IPR050707">
    <property type="entry name" value="HTH_MetabolicPath_Reg"/>
</dbReference>
<evidence type="ECO:0000256" key="2">
    <source>
        <dbReference type="ARBA" id="ARBA00023125"/>
    </source>
</evidence>
<keyword evidence="3" id="KW-0804">Transcription</keyword>
<feature type="domain" description="IclR-ED" evidence="5">
    <location>
        <begin position="70"/>
        <end position="245"/>
    </location>
</feature>
<keyword evidence="1" id="KW-0805">Transcription regulation</keyword>
<proteinExistence type="predicted"/>
<dbReference type="Pfam" id="PF09339">
    <property type="entry name" value="HTH_IclR"/>
    <property type="match status" value="1"/>
</dbReference>
<evidence type="ECO:0000256" key="1">
    <source>
        <dbReference type="ARBA" id="ARBA00023015"/>
    </source>
</evidence>
<evidence type="ECO:0000259" key="5">
    <source>
        <dbReference type="PROSITE" id="PS51078"/>
    </source>
</evidence>
<dbReference type="GO" id="GO:0003677">
    <property type="term" value="F:DNA binding"/>
    <property type="evidence" value="ECO:0007669"/>
    <property type="project" value="UniProtKB-KW"/>
</dbReference>
<dbReference type="Proteomes" id="UP001296993">
    <property type="component" value="Unassembled WGS sequence"/>
</dbReference>
<organism evidence="6 7">
    <name type="scientific">Paeniglutamicibacter kerguelensis</name>
    <dbReference type="NCBI Taxonomy" id="254788"/>
    <lineage>
        <taxon>Bacteria</taxon>
        <taxon>Bacillati</taxon>
        <taxon>Actinomycetota</taxon>
        <taxon>Actinomycetes</taxon>
        <taxon>Micrococcales</taxon>
        <taxon>Micrococcaceae</taxon>
        <taxon>Paeniglutamicibacter</taxon>
    </lineage>
</organism>
<dbReference type="PANTHER" id="PTHR30136:SF24">
    <property type="entry name" value="HTH-TYPE TRANSCRIPTIONAL REPRESSOR ALLR"/>
    <property type="match status" value="1"/>
</dbReference>
<dbReference type="InterPro" id="IPR014757">
    <property type="entry name" value="Tscrpt_reg_IclR_C"/>
</dbReference>
<accession>A0ABS4XHT3</accession>
<dbReference type="PROSITE" id="PS51077">
    <property type="entry name" value="HTH_ICLR"/>
    <property type="match status" value="1"/>
</dbReference>
<comment type="caution">
    <text evidence="6">The sequence shown here is derived from an EMBL/GenBank/DDBJ whole genome shotgun (WGS) entry which is preliminary data.</text>
</comment>
<evidence type="ECO:0000313" key="6">
    <source>
        <dbReference type="EMBL" id="MBP2388033.1"/>
    </source>
</evidence>
<dbReference type="InterPro" id="IPR005471">
    <property type="entry name" value="Tscrpt_reg_IclR_N"/>
</dbReference>
<dbReference type="PANTHER" id="PTHR30136">
    <property type="entry name" value="HELIX-TURN-HELIX TRANSCRIPTIONAL REGULATOR, ICLR FAMILY"/>
    <property type="match status" value="1"/>
</dbReference>
<dbReference type="EMBL" id="JAGIOF010000001">
    <property type="protein sequence ID" value="MBP2388033.1"/>
    <property type="molecule type" value="Genomic_DNA"/>
</dbReference>
<feature type="domain" description="HTH iclR-type" evidence="4">
    <location>
        <begin position="8"/>
        <end position="69"/>
    </location>
</feature>
<dbReference type="PROSITE" id="PS51078">
    <property type="entry name" value="ICLR_ED"/>
    <property type="match status" value="1"/>
</dbReference>
<reference evidence="6 7" key="1">
    <citation type="submission" date="2021-03" db="EMBL/GenBank/DDBJ databases">
        <title>Sequencing the genomes of 1000 actinobacteria strains.</title>
        <authorList>
            <person name="Klenk H.-P."/>
        </authorList>
    </citation>
    <scope>NUCLEOTIDE SEQUENCE [LARGE SCALE GENOMIC DNA]</scope>
    <source>
        <strain evidence="6 7">DSM 15797</strain>
    </source>
</reference>
<evidence type="ECO:0000313" key="7">
    <source>
        <dbReference type="Proteomes" id="UP001296993"/>
    </source>
</evidence>
<dbReference type="Gene3D" id="3.30.450.40">
    <property type="match status" value="1"/>
</dbReference>
<sequence length="245" mass="26451">MANSPSGDSMLDRLVRILDSFDAQNPTLTVNSLAHRADVPQATAYRLVDDLVAHGLLARDADRQVRLGVRLWELANRSAPTFDLRRAALPFMEDVNQLVGHNTQLALLHEDEVLVIERLSRPGAVVNQANVAGRMPVHRTSMGLALLAFSPAATLEGFLERHGETMLTTHPQLRRELAEIRRNGYATLDGFIDTESTGAAVPILDSRGHALAVLAVVVPRDAGILPAAVMALRTAARGISRALGA</sequence>
<gene>
    <name evidence="6" type="ORF">JOF47_003544</name>
</gene>
<dbReference type="InterPro" id="IPR036388">
    <property type="entry name" value="WH-like_DNA-bd_sf"/>
</dbReference>
<keyword evidence="2 6" id="KW-0238">DNA-binding</keyword>
<dbReference type="Gene3D" id="1.10.10.10">
    <property type="entry name" value="Winged helix-like DNA-binding domain superfamily/Winged helix DNA-binding domain"/>
    <property type="match status" value="1"/>
</dbReference>
<keyword evidence="7" id="KW-1185">Reference proteome</keyword>
<evidence type="ECO:0000259" key="4">
    <source>
        <dbReference type="PROSITE" id="PS51077"/>
    </source>
</evidence>
<dbReference type="SMART" id="SM00346">
    <property type="entry name" value="HTH_ICLR"/>
    <property type="match status" value="1"/>
</dbReference>
<dbReference type="Pfam" id="PF01614">
    <property type="entry name" value="IclR_C"/>
    <property type="match status" value="1"/>
</dbReference>
<dbReference type="SUPFAM" id="SSF55781">
    <property type="entry name" value="GAF domain-like"/>
    <property type="match status" value="1"/>
</dbReference>